<dbReference type="EMBL" id="CP000507">
    <property type="protein sequence ID" value="ABM01216.1"/>
    <property type="molecule type" value="Genomic_DNA"/>
</dbReference>
<protein>
    <recommendedName>
        <fullName evidence="1">HDOD domain-containing protein</fullName>
    </recommendedName>
</protein>
<sequence>MLKMTGEIGFIHQREYTEVAIGATGGVKPGSILALERRLYRQLIVGKQKMPRIQDELDRELESVVFKLDIERAAVFERIERQQKAREVFEAVSKQLTDTIMDEIKLTLGDMDRLLQRSSLTETQLALFEQLCKANPELGRIRLLMSGIGWLSRDLTNVVNSTAFRQRHPQRADVRVTDIKLVLNFIGVENLRQLVPYYSMRNWLPSGHSCLLWPNRKLWQYALACATAAKALAKLHESNETLAFISAFLEQFGITMVLGTASAIYEKNWGNWLREASASRDKELYDAVMATEFPAEKVLEEVLLHSSRLAWEIPARLNFADHALTLNLKALDESLTVTDMPMDAQILAKATCFVRVMTLEESNLLEPQEAREMYRYYGLSEQEILRLKAQNYRRMELF</sequence>
<dbReference type="Pfam" id="PF08668">
    <property type="entry name" value="HDOD"/>
    <property type="match status" value="1"/>
</dbReference>
<dbReference type="InterPro" id="IPR013976">
    <property type="entry name" value="HDOD"/>
</dbReference>
<organism evidence="2 3">
    <name type="scientific">Shewanella amazonensis (strain ATCC BAA-1098 / SB2B)</name>
    <dbReference type="NCBI Taxonomy" id="326297"/>
    <lineage>
        <taxon>Bacteria</taxon>
        <taxon>Pseudomonadati</taxon>
        <taxon>Pseudomonadota</taxon>
        <taxon>Gammaproteobacteria</taxon>
        <taxon>Alteromonadales</taxon>
        <taxon>Shewanellaceae</taxon>
        <taxon>Shewanella</taxon>
    </lineage>
</organism>
<dbReference type="eggNOG" id="COG1639">
    <property type="taxonomic scope" value="Bacteria"/>
</dbReference>
<dbReference type="Proteomes" id="UP000009175">
    <property type="component" value="Chromosome"/>
</dbReference>
<evidence type="ECO:0000259" key="1">
    <source>
        <dbReference type="PROSITE" id="PS51833"/>
    </source>
</evidence>
<evidence type="ECO:0000313" key="3">
    <source>
        <dbReference type="Proteomes" id="UP000009175"/>
    </source>
</evidence>
<keyword evidence="3" id="KW-1185">Reference proteome</keyword>
<dbReference type="AlphaFoldDB" id="A1SA09"/>
<reference evidence="2 3" key="1">
    <citation type="submission" date="2006-12" db="EMBL/GenBank/DDBJ databases">
        <title>Complete sequence of Shewanella amazonensis SB2B.</title>
        <authorList>
            <consortium name="US DOE Joint Genome Institute"/>
            <person name="Copeland A."/>
            <person name="Lucas S."/>
            <person name="Lapidus A."/>
            <person name="Barry K."/>
            <person name="Detter J.C."/>
            <person name="Glavina del Rio T."/>
            <person name="Hammon N."/>
            <person name="Israni S."/>
            <person name="Dalin E."/>
            <person name="Tice H."/>
            <person name="Pitluck S."/>
            <person name="Munk A.C."/>
            <person name="Brettin T."/>
            <person name="Bruce D."/>
            <person name="Han C."/>
            <person name="Tapia R."/>
            <person name="Gilna P."/>
            <person name="Schmutz J."/>
            <person name="Larimer F."/>
            <person name="Land M."/>
            <person name="Hauser L."/>
            <person name="Kyrpides N."/>
            <person name="Mikhailova N."/>
            <person name="Fredrickson J."/>
            <person name="Richardson P."/>
        </authorList>
    </citation>
    <scope>NUCLEOTIDE SEQUENCE [LARGE SCALE GENOMIC DNA]</scope>
    <source>
        <strain evidence="3">ATCC BAA-1098 / SB2B</strain>
    </source>
</reference>
<dbReference type="KEGG" id="saz:Sama_3013"/>
<name>A1SA09_SHEAM</name>
<dbReference type="STRING" id="326297.Sama_3013"/>
<feature type="domain" description="HDOD" evidence="1">
    <location>
        <begin position="117"/>
        <end position="323"/>
    </location>
</feature>
<dbReference type="PROSITE" id="PS51833">
    <property type="entry name" value="HDOD"/>
    <property type="match status" value="1"/>
</dbReference>
<dbReference type="HOGENOM" id="CLU_060731_0_0_6"/>
<dbReference type="SUPFAM" id="SSF109604">
    <property type="entry name" value="HD-domain/PDEase-like"/>
    <property type="match status" value="1"/>
</dbReference>
<accession>A1SA09</accession>
<dbReference type="Gene3D" id="1.10.3210.10">
    <property type="entry name" value="Hypothetical protein af1432"/>
    <property type="match status" value="1"/>
</dbReference>
<gene>
    <name evidence="2" type="ordered locus">Sama_3013</name>
</gene>
<proteinExistence type="predicted"/>
<evidence type="ECO:0000313" key="2">
    <source>
        <dbReference type="EMBL" id="ABM01216.1"/>
    </source>
</evidence>